<keyword evidence="3" id="KW-1185">Reference proteome</keyword>
<evidence type="ECO:0000313" key="3">
    <source>
        <dbReference type="Proteomes" id="UP000576393"/>
    </source>
</evidence>
<gene>
    <name evidence="2" type="ORF">HDA43_001471</name>
</gene>
<accession>A0A852UQF8</accession>
<dbReference type="InterPro" id="IPR039448">
    <property type="entry name" value="Beta_helix"/>
</dbReference>
<comment type="caution">
    <text evidence="2">The sequence shown here is derived from an EMBL/GenBank/DDBJ whole genome shotgun (WGS) entry which is preliminary data.</text>
</comment>
<dbReference type="InterPro" id="IPR012334">
    <property type="entry name" value="Pectin_lyas_fold"/>
</dbReference>
<evidence type="ECO:0000259" key="1">
    <source>
        <dbReference type="Pfam" id="PF13229"/>
    </source>
</evidence>
<protein>
    <recommendedName>
        <fullName evidence="1">Right handed beta helix domain-containing protein</fullName>
    </recommendedName>
</protein>
<dbReference type="InterPro" id="IPR006626">
    <property type="entry name" value="PbH1"/>
</dbReference>
<dbReference type="RefSeq" id="WP_179818969.1">
    <property type="nucleotide sequence ID" value="NZ_JACCCO010000001.1"/>
</dbReference>
<dbReference type="AlphaFoldDB" id="A0A852UQF8"/>
<dbReference type="Pfam" id="PF13229">
    <property type="entry name" value="Beta_helix"/>
    <property type="match status" value="1"/>
</dbReference>
<organism evidence="2 3">
    <name type="scientific">Streptosporangium sandarakinum</name>
    <dbReference type="NCBI Taxonomy" id="1260955"/>
    <lineage>
        <taxon>Bacteria</taxon>
        <taxon>Bacillati</taxon>
        <taxon>Actinomycetota</taxon>
        <taxon>Actinomycetes</taxon>
        <taxon>Streptosporangiales</taxon>
        <taxon>Streptosporangiaceae</taxon>
        <taxon>Streptosporangium</taxon>
    </lineage>
</organism>
<dbReference type="InterPro" id="IPR011050">
    <property type="entry name" value="Pectin_lyase_fold/virulence"/>
</dbReference>
<evidence type="ECO:0000313" key="2">
    <source>
        <dbReference type="EMBL" id="NYF39312.1"/>
    </source>
</evidence>
<dbReference type="PANTHER" id="PTHR36453:SF1">
    <property type="entry name" value="RIGHT HANDED BETA HELIX DOMAIN-CONTAINING PROTEIN"/>
    <property type="match status" value="1"/>
</dbReference>
<proteinExistence type="predicted"/>
<dbReference type="EMBL" id="JACCCO010000001">
    <property type="protein sequence ID" value="NYF39312.1"/>
    <property type="molecule type" value="Genomic_DNA"/>
</dbReference>
<dbReference type="SMART" id="SM00710">
    <property type="entry name" value="PbH1"/>
    <property type="match status" value="5"/>
</dbReference>
<dbReference type="Gene3D" id="2.160.20.10">
    <property type="entry name" value="Single-stranded right-handed beta-helix, Pectin lyase-like"/>
    <property type="match status" value="2"/>
</dbReference>
<sequence length="578" mass="60988">MFHLHVAPDGDDSWPGSLERPFATLERARSAAREAGGDVVVLLRGGTHELARPLELTEADSGVVYQAYGYGTPAREEAVLSGGRTITGWRERDGVWTAEVGDLETRQLHVDGRRAARAGIPGLPGSSPAATATGYVTDSAEPLGWRSPRDVEFVHRGVYPWTEARLGVADVSRDGGLTAITMARPAFDWAAELYDSTWDGVTSTGPGLPTRIENDPSFLREPGTFVLDRSRPGDHVLRYLPRPGEDPARTRVVAPVLETLLRVAGARGTAFLGLVFADATWLRPSRPEGFVHYHGSGYYEGGGVGVAVLGEGASVTYPAASVTIPACVVFEDTVDAVVEGCRFTRLGASGLGVSGGEGLTVRGCDFDTLSAGAVVVSGSRGTVIEDNLVRGIGLEYRGSPGISIMGTSGCVVAHNEIGDVPHCGITAGPGEGTRILNNRTADTMQVLADGGGVYLSGPQGDSHGNGALVRGNVIEDTRTPYNFGLYTDYGASWVTVEGNVVARADNTAVLHVGPPLENVVYRGNFWDADPLGHDDPPSGVTYEGNVTIKDEHELNAATAAIRARAGRRHRDRDRSAGA</sequence>
<dbReference type="SUPFAM" id="SSF51126">
    <property type="entry name" value="Pectin lyase-like"/>
    <property type="match status" value="1"/>
</dbReference>
<reference evidence="2 3" key="1">
    <citation type="submission" date="2020-07" db="EMBL/GenBank/DDBJ databases">
        <title>Sequencing the genomes of 1000 actinobacteria strains.</title>
        <authorList>
            <person name="Klenk H.-P."/>
        </authorList>
    </citation>
    <scope>NUCLEOTIDE SEQUENCE [LARGE SCALE GENOMIC DNA]</scope>
    <source>
        <strain evidence="2 3">DSM 45763</strain>
    </source>
</reference>
<name>A0A852UQF8_9ACTN</name>
<dbReference type="Proteomes" id="UP000576393">
    <property type="component" value="Unassembled WGS sequence"/>
</dbReference>
<dbReference type="PANTHER" id="PTHR36453">
    <property type="entry name" value="SECRETED PROTEIN-RELATED"/>
    <property type="match status" value="1"/>
</dbReference>
<feature type="domain" description="Right handed beta helix" evidence="1">
    <location>
        <begin position="326"/>
        <end position="453"/>
    </location>
</feature>